<feature type="transmembrane region" description="Helical" evidence="1">
    <location>
        <begin position="46"/>
        <end position="64"/>
    </location>
</feature>
<name>A0A494Y6R5_9BURK</name>
<feature type="transmembrane region" description="Helical" evidence="1">
    <location>
        <begin position="84"/>
        <end position="110"/>
    </location>
</feature>
<evidence type="ECO:0000259" key="2">
    <source>
        <dbReference type="Pfam" id="PF06580"/>
    </source>
</evidence>
<keyword evidence="1" id="KW-1133">Transmembrane helix</keyword>
<dbReference type="PANTHER" id="PTHR34220:SF9">
    <property type="entry name" value="SIGNAL TRANSDUCTION HISTIDINE KINASE INTERNAL REGION DOMAIN-CONTAINING PROTEIN"/>
    <property type="match status" value="1"/>
</dbReference>
<dbReference type="Proteomes" id="UP000270342">
    <property type="component" value="Unassembled WGS sequence"/>
</dbReference>
<evidence type="ECO:0000313" key="3">
    <source>
        <dbReference type="EMBL" id="RKP58409.1"/>
    </source>
</evidence>
<keyword evidence="1" id="KW-0472">Membrane</keyword>
<evidence type="ECO:0000313" key="4">
    <source>
        <dbReference type="Proteomes" id="UP000270342"/>
    </source>
</evidence>
<sequence>MNDVFPTPKPMWRRLSWFWAAFWLLMLAVSVQESLWMGHLQVWRPLVDTGSSAIAATVLAIVQIRRADRLSRLLNQPIRWFLRLWAWMPLQFVAFVTGMYALRLAVYALAGQRYRHGPWPAVLTYEVTSFLLYFTLFSGIHFGLRSYRAWVDERLVAERQVSLARQIQLAQLTQQLQPHFLFNALNTISSLIHSDPDSADRLLTRLATLLRATTDASQRPEQPLADELALLRAYAAIMTQRFADRVRITWDIDPAAHDCHVPTLALQPLLENCFHHVVERRMAPTHIAIRGTCREGRLDIEIEDDGDLQQVPERRGVGLGNLAQRLQSLHGGEARLDLRVRAGGGLIVGVSLPCAH</sequence>
<dbReference type="InterPro" id="IPR010559">
    <property type="entry name" value="Sig_transdc_His_kin_internal"/>
</dbReference>
<accession>A0A494Y6R5</accession>
<dbReference type="OrthoDB" id="2514702at2"/>
<dbReference type="Gene3D" id="3.30.565.10">
    <property type="entry name" value="Histidine kinase-like ATPase, C-terminal domain"/>
    <property type="match status" value="1"/>
</dbReference>
<dbReference type="SUPFAM" id="SSF55874">
    <property type="entry name" value="ATPase domain of HSP90 chaperone/DNA topoisomerase II/histidine kinase"/>
    <property type="match status" value="1"/>
</dbReference>
<dbReference type="PANTHER" id="PTHR34220">
    <property type="entry name" value="SENSOR HISTIDINE KINASE YPDA"/>
    <property type="match status" value="1"/>
</dbReference>
<feature type="transmembrane region" description="Helical" evidence="1">
    <location>
        <begin position="122"/>
        <end position="144"/>
    </location>
</feature>
<dbReference type="GO" id="GO:0016020">
    <property type="term" value="C:membrane"/>
    <property type="evidence" value="ECO:0007669"/>
    <property type="project" value="InterPro"/>
</dbReference>
<keyword evidence="1" id="KW-0812">Transmembrane</keyword>
<reference evidence="3 4" key="1">
    <citation type="submission" date="2018-10" db="EMBL/GenBank/DDBJ databases">
        <title>Robbsia sp. DHC34, isolated from soil.</title>
        <authorList>
            <person name="Gao Z.-H."/>
            <person name="Qiu L.-H."/>
        </authorList>
    </citation>
    <scope>NUCLEOTIDE SEQUENCE [LARGE SCALE GENOMIC DNA]</scope>
    <source>
        <strain evidence="3 4">DHC34</strain>
    </source>
</reference>
<proteinExistence type="predicted"/>
<dbReference type="AlphaFoldDB" id="A0A494Y6R5"/>
<feature type="domain" description="Signal transduction histidine kinase internal region" evidence="2">
    <location>
        <begin position="168"/>
        <end position="245"/>
    </location>
</feature>
<evidence type="ECO:0000256" key="1">
    <source>
        <dbReference type="SAM" id="Phobius"/>
    </source>
</evidence>
<dbReference type="EMBL" id="RBZU01000001">
    <property type="protein sequence ID" value="RKP58409.1"/>
    <property type="molecule type" value="Genomic_DNA"/>
</dbReference>
<protein>
    <submittedName>
        <fullName evidence="3">Sensor histidine kinase</fullName>
    </submittedName>
</protein>
<gene>
    <name evidence="3" type="ORF">D7S86_00100</name>
</gene>
<dbReference type="InterPro" id="IPR050640">
    <property type="entry name" value="Bact_2-comp_sensor_kinase"/>
</dbReference>
<dbReference type="Pfam" id="PF06580">
    <property type="entry name" value="His_kinase"/>
    <property type="match status" value="1"/>
</dbReference>
<keyword evidence="3" id="KW-0808">Transferase</keyword>
<dbReference type="GO" id="GO:0000155">
    <property type="term" value="F:phosphorelay sensor kinase activity"/>
    <property type="evidence" value="ECO:0007669"/>
    <property type="project" value="InterPro"/>
</dbReference>
<comment type="caution">
    <text evidence="3">The sequence shown here is derived from an EMBL/GenBank/DDBJ whole genome shotgun (WGS) entry which is preliminary data.</text>
</comment>
<keyword evidence="4" id="KW-1185">Reference proteome</keyword>
<keyword evidence="3" id="KW-0418">Kinase</keyword>
<dbReference type="InterPro" id="IPR036890">
    <property type="entry name" value="HATPase_C_sf"/>
</dbReference>
<dbReference type="RefSeq" id="WP_121081946.1">
    <property type="nucleotide sequence ID" value="NZ_RBZU01000001.1"/>
</dbReference>
<organism evidence="3 4">
    <name type="scientific">Pararobbsia silviterrae</name>
    <dbReference type="NCBI Taxonomy" id="1792498"/>
    <lineage>
        <taxon>Bacteria</taxon>
        <taxon>Pseudomonadati</taxon>
        <taxon>Pseudomonadota</taxon>
        <taxon>Betaproteobacteria</taxon>
        <taxon>Burkholderiales</taxon>
        <taxon>Burkholderiaceae</taxon>
        <taxon>Pararobbsia</taxon>
    </lineage>
</organism>